<dbReference type="CDD" id="cd06170">
    <property type="entry name" value="LuxR_C_like"/>
    <property type="match status" value="1"/>
</dbReference>
<dbReference type="InterPro" id="IPR013656">
    <property type="entry name" value="PAS_4"/>
</dbReference>
<organism evidence="4 5">
    <name type="scientific">Streptomyces jumonjinensis</name>
    <dbReference type="NCBI Taxonomy" id="1945"/>
    <lineage>
        <taxon>Bacteria</taxon>
        <taxon>Bacillati</taxon>
        <taxon>Actinomycetota</taxon>
        <taxon>Actinomycetes</taxon>
        <taxon>Kitasatosporales</taxon>
        <taxon>Streptomycetaceae</taxon>
        <taxon>Streptomyces</taxon>
    </lineage>
</organism>
<dbReference type="EMBL" id="VCLA01000202">
    <property type="protein sequence ID" value="MQT05521.1"/>
    <property type="molecule type" value="Genomic_DNA"/>
</dbReference>
<feature type="compositionally biased region" description="Acidic residues" evidence="1">
    <location>
        <begin position="225"/>
        <end position="235"/>
    </location>
</feature>
<dbReference type="InterPro" id="IPR000792">
    <property type="entry name" value="Tscrpt_reg_LuxR_C"/>
</dbReference>
<feature type="domain" description="PAS" evidence="3">
    <location>
        <begin position="17"/>
        <end position="87"/>
    </location>
</feature>
<dbReference type="SUPFAM" id="SSF46894">
    <property type="entry name" value="C-terminal effector domain of the bipartite response regulators"/>
    <property type="match status" value="1"/>
</dbReference>
<dbReference type="InterPro" id="IPR016032">
    <property type="entry name" value="Sig_transdc_resp-reg_C-effctor"/>
</dbReference>
<sequence>MVDARDQADERSTAAVADERFGLFMDLSPAICFLADADDRIVWLNRTFLSWLGRASADVIGKHPDEVHGPGAAAQFAPSTQRVLRTGRPLSMEQTVRLADGRAVHLVGHKFPVPQPDGSVLVGGTFVDVTARVAAERAWTEAEERFRTFMRLLPAMAYTKDSRLRYTWANPAFLRTVGRDLPEIIGHRAAELWPGGKGPEAEPGGESPGQEPGGKGPGKGPGQESGEESPEDEEALVLADGRPRSFRTRIALADGTLGHVFGYHFPLPGEGDDALGGVFVDLTGEMAVRDRMAEHETRLSALFERSPTAVAFIGLDGSFTEVNPAFAAVLGMSPAGLQTLSLGDVTPAGRLDPHSPPLSEMRTGRRSRHRLDTRLIHPSDGAGTPVSLLLTLIRDGDGRPQEIIATVNPRPAPRPGDADRWSDDEITLLTLVAAGASDSRIARELSMGESTVRLRLGALKRRLDAENRAHLIARAYQTGVLRPGGPEG</sequence>
<dbReference type="Pfam" id="PF00196">
    <property type="entry name" value="GerE"/>
    <property type="match status" value="1"/>
</dbReference>
<evidence type="ECO:0000313" key="4">
    <source>
        <dbReference type="EMBL" id="MQT05521.1"/>
    </source>
</evidence>
<dbReference type="Pfam" id="PF08448">
    <property type="entry name" value="PAS_4"/>
    <property type="match status" value="3"/>
</dbReference>
<dbReference type="InterPro" id="IPR052155">
    <property type="entry name" value="Biofilm_reg_signaling"/>
</dbReference>
<evidence type="ECO:0000313" key="5">
    <source>
        <dbReference type="Proteomes" id="UP000419138"/>
    </source>
</evidence>
<dbReference type="SUPFAM" id="SSF55785">
    <property type="entry name" value="PYP-like sensor domain (PAS domain)"/>
    <property type="match status" value="3"/>
</dbReference>
<keyword evidence="5" id="KW-1185">Reference proteome</keyword>
<evidence type="ECO:0000259" key="2">
    <source>
        <dbReference type="PROSITE" id="PS50043"/>
    </source>
</evidence>
<feature type="domain" description="PAS" evidence="3">
    <location>
        <begin position="295"/>
        <end position="334"/>
    </location>
</feature>
<feature type="compositionally biased region" description="Gly residues" evidence="1">
    <location>
        <begin position="211"/>
        <end position="223"/>
    </location>
</feature>
<feature type="domain" description="HTH luxR-type" evidence="2">
    <location>
        <begin position="414"/>
        <end position="479"/>
    </location>
</feature>
<dbReference type="InterPro" id="IPR035965">
    <property type="entry name" value="PAS-like_dom_sf"/>
</dbReference>
<feature type="compositionally biased region" description="Low complexity" evidence="1">
    <location>
        <begin position="201"/>
        <end position="210"/>
    </location>
</feature>
<proteinExistence type="predicted"/>
<dbReference type="RefSeq" id="WP_153527054.1">
    <property type="nucleotide sequence ID" value="NZ_JBEPDZ010000071.1"/>
</dbReference>
<dbReference type="SMART" id="SM00421">
    <property type="entry name" value="HTH_LUXR"/>
    <property type="match status" value="1"/>
</dbReference>
<dbReference type="CDD" id="cd00130">
    <property type="entry name" value="PAS"/>
    <property type="match status" value="2"/>
</dbReference>
<reference evidence="4 5" key="1">
    <citation type="submission" date="2019-05" db="EMBL/GenBank/DDBJ databases">
        <title>Comparative genomics and metabolomics analyses of clavulanic acid producing Streptomyces species provides insight into specialized metabolism and evolution of beta-lactam biosynthetic gene clusters.</title>
        <authorList>
            <person name="Moore M.A."/>
            <person name="Cruz-Morales P."/>
            <person name="Barona Gomez F."/>
            <person name="Kapil T."/>
        </authorList>
    </citation>
    <scope>NUCLEOTIDE SEQUENCE [LARGE SCALE GENOMIC DNA]</scope>
    <source>
        <strain evidence="4 5">NRRL 5741</strain>
    </source>
</reference>
<feature type="region of interest" description="Disordered" evidence="1">
    <location>
        <begin position="190"/>
        <end position="240"/>
    </location>
</feature>
<protein>
    <submittedName>
        <fullName evidence="4">PAS domain S-box protein</fullName>
    </submittedName>
</protein>
<dbReference type="PROSITE" id="PS50112">
    <property type="entry name" value="PAS"/>
    <property type="match status" value="2"/>
</dbReference>
<name>A0A646KUI6_STRJU</name>
<dbReference type="NCBIfam" id="TIGR00229">
    <property type="entry name" value="sensory_box"/>
    <property type="match status" value="2"/>
</dbReference>
<dbReference type="GO" id="GO:0003677">
    <property type="term" value="F:DNA binding"/>
    <property type="evidence" value="ECO:0007669"/>
    <property type="project" value="InterPro"/>
</dbReference>
<evidence type="ECO:0000259" key="3">
    <source>
        <dbReference type="PROSITE" id="PS50112"/>
    </source>
</evidence>
<dbReference type="PANTHER" id="PTHR44757">
    <property type="entry name" value="DIGUANYLATE CYCLASE DGCP"/>
    <property type="match status" value="1"/>
</dbReference>
<dbReference type="GO" id="GO:0006355">
    <property type="term" value="P:regulation of DNA-templated transcription"/>
    <property type="evidence" value="ECO:0007669"/>
    <property type="project" value="InterPro"/>
</dbReference>
<evidence type="ECO:0000256" key="1">
    <source>
        <dbReference type="SAM" id="MobiDB-lite"/>
    </source>
</evidence>
<dbReference type="Gene3D" id="1.10.10.10">
    <property type="entry name" value="Winged helix-like DNA-binding domain superfamily/Winged helix DNA-binding domain"/>
    <property type="match status" value="1"/>
</dbReference>
<gene>
    <name evidence="4" type="ORF">FF041_37150</name>
</gene>
<dbReference type="SMART" id="SM00091">
    <property type="entry name" value="PAS"/>
    <property type="match status" value="3"/>
</dbReference>
<accession>A0A646KUI6</accession>
<dbReference type="OrthoDB" id="46486at2"/>
<comment type="caution">
    <text evidence="4">The sequence shown here is derived from an EMBL/GenBank/DDBJ whole genome shotgun (WGS) entry which is preliminary data.</text>
</comment>
<dbReference type="InterPro" id="IPR000014">
    <property type="entry name" value="PAS"/>
</dbReference>
<dbReference type="PANTHER" id="PTHR44757:SF2">
    <property type="entry name" value="BIOFILM ARCHITECTURE MAINTENANCE PROTEIN MBAA"/>
    <property type="match status" value="1"/>
</dbReference>
<dbReference type="PROSITE" id="PS50043">
    <property type="entry name" value="HTH_LUXR_2"/>
    <property type="match status" value="1"/>
</dbReference>
<feature type="region of interest" description="Disordered" evidence="1">
    <location>
        <begin position="347"/>
        <end position="367"/>
    </location>
</feature>
<dbReference type="Proteomes" id="UP000419138">
    <property type="component" value="Unassembled WGS sequence"/>
</dbReference>
<dbReference type="InterPro" id="IPR036388">
    <property type="entry name" value="WH-like_DNA-bd_sf"/>
</dbReference>
<dbReference type="AlphaFoldDB" id="A0A646KUI6"/>
<dbReference type="Gene3D" id="3.30.450.20">
    <property type="entry name" value="PAS domain"/>
    <property type="match status" value="3"/>
</dbReference>